<dbReference type="RefSeq" id="WP_344547249.1">
    <property type="nucleotide sequence ID" value="NZ_BAAATD010000013.1"/>
</dbReference>
<protein>
    <recommendedName>
        <fullName evidence="3">Transcriptional regulator</fullName>
    </recommendedName>
</protein>
<sequence length="428" mass="45907">MGRYGANLALKAARLALRLSQDGFAERLGSHMREHLELNVAPSGNLVGMWERGETRPGLAYRQGLTSFTGMSEFDLGLATAPATAHAPKEDDTNRRELLMGSAVTAGAALIGLPITASLGPADLQRPTPQLVAELHRLADLHRDWLYEHGASTQVQRGIAQLLNRSSALLAHASSEAMRRDVLGAISDISGVAAYTCRDLGLHTEADQHYVTGVQAAQAAGAHDLAGHLVVRMAGHQVERRQPEQILAHLETASRIGTFTPRQVSNQRAIAAWAHAIRGDDASVRRLVGDAETAFVAPSRAQGTATWQSRHVHESELFSLTGAALATLAEVKPQHAPEAISRLTRALSLLGGGFSRNAILDHLSLAEAYLAAHQLQPALDAAHQAREMSHNVSSRLVSNRLLIVSGKLRAHSRAGDVADFIHLIEGNR</sequence>
<keyword evidence="2" id="KW-1185">Reference proteome</keyword>
<dbReference type="Proteomes" id="UP001501509">
    <property type="component" value="Unassembled WGS sequence"/>
</dbReference>
<proteinExistence type="predicted"/>
<dbReference type="EMBL" id="BAAATD010000013">
    <property type="protein sequence ID" value="GAA2626985.1"/>
    <property type="molecule type" value="Genomic_DNA"/>
</dbReference>
<gene>
    <name evidence="1" type="ORF">GCM10010411_75040</name>
</gene>
<evidence type="ECO:0000313" key="2">
    <source>
        <dbReference type="Proteomes" id="UP001501509"/>
    </source>
</evidence>
<accession>A0ABP6CXH1</accession>
<name>A0ABP6CXH1_9ACTN</name>
<reference evidence="2" key="1">
    <citation type="journal article" date="2019" name="Int. J. Syst. Evol. Microbiol.">
        <title>The Global Catalogue of Microorganisms (GCM) 10K type strain sequencing project: providing services to taxonomists for standard genome sequencing and annotation.</title>
        <authorList>
            <consortium name="The Broad Institute Genomics Platform"/>
            <consortium name="The Broad Institute Genome Sequencing Center for Infectious Disease"/>
            <person name="Wu L."/>
            <person name="Ma J."/>
        </authorList>
    </citation>
    <scope>NUCLEOTIDE SEQUENCE [LARGE SCALE GENOMIC DNA]</scope>
    <source>
        <strain evidence="2">JCM 6833</strain>
    </source>
</reference>
<comment type="caution">
    <text evidence="1">The sequence shown here is derived from an EMBL/GenBank/DDBJ whole genome shotgun (WGS) entry which is preliminary data.</text>
</comment>
<evidence type="ECO:0008006" key="3">
    <source>
        <dbReference type="Google" id="ProtNLM"/>
    </source>
</evidence>
<evidence type="ECO:0000313" key="1">
    <source>
        <dbReference type="EMBL" id="GAA2626985.1"/>
    </source>
</evidence>
<organism evidence="1 2">
    <name type="scientific">Actinomadura fulvescens</name>
    <dbReference type="NCBI Taxonomy" id="46160"/>
    <lineage>
        <taxon>Bacteria</taxon>
        <taxon>Bacillati</taxon>
        <taxon>Actinomycetota</taxon>
        <taxon>Actinomycetes</taxon>
        <taxon>Streptosporangiales</taxon>
        <taxon>Thermomonosporaceae</taxon>
        <taxon>Actinomadura</taxon>
    </lineage>
</organism>